<evidence type="ECO:0000313" key="3">
    <source>
        <dbReference type="Proteomes" id="UP000070700"/>
    </source>
</evidence>
<dbReference type="InParanoid" id="A0A194XPJ0"/>
<dbReference type="EMBL" id="KQ947407">
    <property type="protein sequence ID" value="KUJ21989.1"/>
    <property type="molecule type" value="Genomic_DNA"/>
</dbReference>
<name>A0A194XPJ0_MOLSC</name>
<evidence type="ECO:0000256" key="1">
    <source>
        <dbReference type="SAM" id="Phobius"/>
    </source>
</evidence>
<sequence length="57" mass="6253">MLLLLNGSNLWVCLFLSLPISDLIPCAAIAMYLLSNKEAKVTQNPIPPGGRVDHCRM</sequence>
<gene>
    <name evidence="2" type="ORF">LY89DRAFT_681336</name>
</gene>
<proteinExistence type="predicted"/>
<evidence type="ECO:0000313" key="2">
    <source>
        <dbReference type="EMBL" id="KUJ21989.1"/>
    </source>
</evidence>
<accession>A0A194XPJ0</accession>
<organism evidence="2 3">
    <name type="scientific">Mollisia scopiformis</name>
    <name type="common">Conifer needle endophyte fungus</name>
    <name type="synonym">Phialocephala scopiformis</name>
    <dbReference type="NCBI Taxonomy" id="149040"/>
    <lineage>
        <taxon>Eukaryota</taxon>
        <taxon>Fungi</taxon>
        <taxon>Dikarya</taxon>
        <taxon>Ascomycota</taxon>
        <taxon>Pezizomycotina</taxon>
        <taxon>Leotiomycetes</taxon>
        <taxon>Helotiales</taxon>
        <taxon>Mollisiaceae</taxon>
        <taxon>Mollisia</taxon>
    </lineage>
</organism>
<keyword evidence="1" id="KW-0812">Transmembrane</keyword>
<protein>
    <submittedName>
        <fullName evidence="2">Uncharacterized protein</fullName>
    </submittedName>
</protein>
<dbReference type="AlphaFoldDB" id="A0A194XPJ0"/>
<keyword evidence="1" id="KW-0472">Membrane</keyword>
<dbReference type="KEGG" id="psco:LY89DRAFT_681336"/>
<dbReference type="Proteomes" id="UP000070700">
    <property type="component" value="Unassembled WGS sequence"/>
</dbReference>
<dbReference type="RefSeq" id="XP_018076344.1">
    <property type="nucleotide sequence ID" value="XM_018214266.1"/>
</dbReference>
<dbReference type="GeneID" id="28823992"/>
<keyword evidence="3" id="KW-1185">Reference proteome</keyword>
<feature type="transmembrane region" description="Helical" evidence="1">
    <location>
        <begin position="12"/>
        <end position="34"/>
    </location>
</feature>
<keyword evidence="1" id="KW-1133">Transmembrane helix</keyword>
<reference evidence="2 3" key="1">
    <citation type="submission" date="2015-10" db="EMBL/GenBank/DDBJ databases">
        <title>Full genome of DAOMC 229536 Phialocephala scopiformis, a fungal endophyte of spruce producing the potent anti-insectan compound rugulosin.</title>
        <authorList>
            <consortium name="DOE Joint Genome Institute"/>
            <person name="Walker A.K."/>
            <person name="Frasz S.L."/>
            <person name="Seifert K.A."/>
            <person name="Miller J.D."/>
            <person name="Mondo S.J."/>
            <person name="Labutti K."/>
            <person name="Lipzen A."/>
            <person name="Dockter R."/>
            <person name="Kennedy M."/>
            <person name="Grigoriev I.V."/>
            <person name="Spatafora J.W."/>
        </authorList>
    </citation>
    <scope>NUCLEOTIDE SEQUENCE [LARGE SCALE GENOMIC DNA]</scope>
    <source>
        <strain evidence="2 3">CBS 120377</strain>
    </source>
</reference>